<comment type="caution">
    <text evidence="3">The sequence shown here is derived from an EMBL/GenBank/DDBJ whole genome shotgun (WGS) entry which is preliminary data.</text>
</comment>
<organism evidence="3 4">
    <name type="scientific">Brevibacterium ammoniilyticum</name>
    <dbReference type="NCBI Taxonomy" id="1046555"/>
    <lineage>
        <taxon>Bacteria</taxon>
        <taxon>Bacillati</taxon>
        <taxon>Actinomycetota</taxon>
        <taxon>Actinomycetes</taxon>
        <taxon>Micrococcales</taxon>
        <taxon>Brevibacteriaceae</taxon>
        <taxon>Brevibacterium</taxon>
    </lineage>
</organism>
<evidence type="ECO:0000313" key="4">
    <source>
        <dbReference type="Proteomes" id="UP001498935"/>
    </source>
</evidence>
<sequence length="267" mass="29058">MIVAELPTPTSQPESEAPMSFDDHPPTYVLVHGAWHGAWCWRGVEELLVANGAKVSTPTLSGLGDKAHLPLAEIGLFTHIADVVAHLRTEELRNVTLVGHSYSGLVATAAAVLEEERISKLVIVDGFLPRAGERWSDLLPDRAAAHYWEALGQSGGVSIAPRPVANLGVTDPDLLESIPPRLTQQPGKTFTEATRWGLDQLNVPGRYLLADGWNTVFGPSKQRAIDAGWSHRDLDGDHELMLTDPKLLAEALIEIHSPKSVKVRKVH</sequence>
<keyword evidence="4" id="KW-1185">Reference proteome</keyword>
<accession>A0ABP9U490</accession>
<feature type="domain" description="AB hydrolase-1" evidence="2">
    <location>
        <begin position="29"/>
        <end position="251"/>
    </location>
</feature>
<reference evidence="3 4" key="1">
    <citation type="submission" date="2024-02" db="EMBL/GenBank/DDBJ databases">
        <title>Characterization of antibiotic resistant novel bacterial strains and their environmental applications.</title>
        <authorList>
            <person name="Manzoor S."/>
            <person name="Abbas S."/>
            <person name="Arshad M."/>
            <person name="Li W.J."/>
            <person name="Ahmed I."/>
        </authorList>
    </citation>
    <scope>NUCLEOTIDE SEQUENCE [LARGE SCALE GENOMIC DNA]</scope>
    <source>
        <strain evidence="3 4">KACC 15558</strain>
    </source>
</reference>
<dbReference type="PANTHER" id="PTHR37017:SF11">
    <property type="entry name" value="ESTERASE_LIPASE_THIOESTERASE DOMAIN-CONTAINING PROTEIN"/>
    <property type="match status" value="1"/>
</dbReference>
<name>A0ABP9U490_9MICO</name>
<evidence type="ECO:0000313" key="3">
    <source>
        <dbReference type="EMBL" id="GAA5341048.1"/>
    </source>
</evidence>
<evidence type="ECO:0000256" key="1">
    <source>
        <dbReference type="SAM" id="MobiDB-lite"/>
    </source>
</evidence>
<dbReference type="InterPro" id="IPR000073">
    <property type="entry name" value="AB_hydrolase_1"/>
</dbReference>
<dbReference type="Gene3D" id="3.40.50.1820">
    <property type="entry name" value="alpha/beta hydrolase"/>
    <property type="match status" value="1"/>
</dbReference>
<gene>
    <name evidence="3" type="ORF">KACC15558_20880</name>
</gene>
<dbReference type="Pfam" id="PF12697">
    <property type="entry name" value="Abhydrolase_6"/>
    <property type="match status" value="1"/>
</dbReference>
<dbReference type="EMBL" id="BAABNP010000007">
    <property type="protein sequence ID" value="GAA5341048.1"/>
    <property type="molecule type" value="Genomic_DNA"/>
</dbReference>
<keyword evidence="3" id="KW-0378">Hydrolase</keyword>
<proteinExistence type="predicted"/>
<evidence type="ECO:0000259" key="2">
    <source>
        <dbReference type="Pfam" id="PF12697"/>
    </source>
</evidence>
<dbReference type="Proteomes" id="UP001498935">
    <property type="component" value="Unassembled WGS sequence"/>
</dbReference>
<dbReference type="InterPro" id="IPR052897">
    <property type="entry name" value="Sec-Metab_Biosynth_Hydrolase"/>
</dbReference>
<dbReference type="GO" id="GO:0016787">
    <property type="term" value="F:hydrolase activity"/>
    <property type="evidence" value="ECO:0007669"/>
    <property type="project" value="UniProtKB-KW"/>
</dbReference>
<dbReference type="InterPro" id="IPR029058">
    <property type="entry name" value="AB_hydrolase_fold"/>
</dbReference>
<dbReference type="SUPFAM" id="SSF53474">
    <property type="entry name" value="alpha/beta-Hydrolases"/>
    <property type="match status" value="1"/>
</dbReference>
<feature type="region of interest" description="Disordered" evidence="1">
    <location>
        <begin position="1"/>
        <end position="20"/>
    </location>
</feature>
<dbReference type="PANTHER" id="PTHR37017">
    <property type="entry name" value="AB HYDROLASE-1 DOMAIN-CONTAINING PROTEIN-RELATED"/>
    <property type="match status" value="1"/>
</dbReference>
<protein>
    <submittedName>
        <fullName evidence="3">Alpha/beta hydrolase</fullName>
    </submittedName>
</protein>